<dbReference type="Proteomes" id="UP000479293">
    <property type="component" value="Unassembled WGS sequence"/>
</dbReference>
<evidence type="ECO:0000313" key="2">
    <source>
        <dbReference type="Proteomes" id="UP000479293"/>
    </source>
</evidence>
<name>A0A7C9FF68_9BACT</name>
<accession>A0A7C9FF68</accession>
<protein>
    <recommendedName>
        <fullName evidence="3">N-acetyltransferase</fullName>
    </recommendedName>
</protein>
<evidence type="ECO:0000313" key="1">
    <source>
        <dbReference type="EMBL" id="MPR36310.1"/>
    </source>
</evidence>
<dbReference type="EMBL" id="WHLY01000002">
    <property type="protein sequence ID" value="MPR36310.1"/>
    <property type="molecule type" value="Genomic_DNA"/>
</dbReference>
<evidence type="ECO:0008006" key="3">
    <source>
        <dbReference type="Google" id="ProtNLM"/>
    </source>
</evidence>
<dbReference type="AlphaFoldDB" id="A0A7C9FF68"/>
<organism evidence="1 2">
    <name type="scientific">Salmonirosea aquatica</name>
    <dbReference type="NCBI Taxonomy" id="2654236"/>
    <lineage>
        <taxon>Bacteria</taxon>
        <taxon>Pseudomonadati</taxon>
        <taxon>Bacteroidota</taxon>
        <taxon>Cytophagia</taxon>
        <taxon>Cytophagales</taxon>
        <taxon>Spirosomataceae</taxon>
        <taxon>Salmonirosea</taxon>
    </lineage>
</organism>
<reference evidence="1 2" key="1">
    <citation type="submission" date="2019-10" db="EMBL/GenBank/DDBJ databases">
        <title>Draft Genome Sequence of Cytophagaceae sp. SJW1-29.</title>
        <authorList>
            <person name="Choi A."/>
        </authorList>
    </citation>
    <scope>NUCLEOTIDE SEQUENCE [LARGE SCALE GENOMIC DNA]</scope>
    <source>
        <strain evidence="1 2">SJW1-29</strain>
    </source>
</reference>
<comment type="caution">
    <text evidence="1">The sequence shown here is derived from an EMBL/GenBank/DDBJ whole genome shotgun (WGS) entry which is preliminary data.</text>
</comment>
<sequence>MAKPNSYLFEINIDRLTDSILNRISGDSFRTEVSLLTKSDLKNITKKSGWLFDWKYEFGRLDREIYKLTIVDNLDIIQGLISLTIKPDHVYMFLLESAPFNLGNGKIYEGVPGNLVAFACKLSFQRGGEGFVSFESKTKLIEHYTNTLGALHIGGGLMIIDSKAAEKLVLKYFKP</sequence>
<gene>
    <name evidence="1" type="ORF">GBK04_23940</name>
</gene>
<dbReference type="RefSeq" id="WP_152764096.1">
    <property type="nucleotide sequence ID" value="NZ_WHLY01000002.1"/>
</dbReference>
<proteinExistence type="predicted"/>
<keyword evidence="2" id="KW-1185">Reference proteome</keyword>